<dbReference type="EMBL" id="LR797139">
    <property type="protein sequence ID" value="CAB4189752.1"/>
    <property type="molecule type" value="Genomic_DNA"/>
</dbReference>
<accession>A0A6J5PVW9</accession>
<sequence length="132" mass="13565">MATSVFLSNLTTLTVNAVSLLDQATSVTIDNVFESLDKTAFGSTSRSYTAGLINNKITVTLYNSYAASETYATLASLVGTTTTVVASVTDGAVTKTFTITGAYLETLPVVNGSLGTLSTIDITFTGGVLVAS</sequence>
<proteinExistence type="predicted"/>
<name>A0A6J5PVW9_9CAUD</name>
<organism evidence="1">
    <name type="scientific">uncultured Caudovirales phage</name>
    <dbReference type="NCBI Taxonomy" id="2100421"/>
    <lineage>
        <taxon>Viruses</taxon>
        <taxon>Duplodnaviria</taxon>
        <taxon>Heunggongvirae</taxon>
        <taxon>Uroviricota</taxon>
        <taxon>Caudoviricetes</taxon>
        <taxon>Peduoviridae</taxon>
        <taxon>Maltschvirus</taxon>
        <taxon>Maltschvirus maltsch</taxon>
    </lineage>
</organism>
<evidence type="ECO:0000313" key="1">
    <source>
        <dbReference type="EMBL" id="CAB4176009.1"/>
    </source>
</evidence>
<protein>
    <submittedName>
        <fullName evidence="1">Uncharacterized protein</fullName>
    </submittedName>
</protein>
<dbReference type="EMBL" id="LR796933">
    <property type="protein sequence ID" value="CAB4176009.1"/>
    <property type="molecule type" value="Genomic_DNA"/>
</dbReference>
<evidence type="ECO:0000313" key="3">
    <source>
        <dbReference type="EMBL" id="CAB4194054.1"/>
    </source>
</evidence>
<gene>
    <name evidence="2" type="ORF">UFOVP1208_19</name>
    <name evidence="3" type="ORF">UFOVP1263_7</name>
    <name evidence="1" type="ORF">UFOVP980_4</name>
</gene>
<reference evidence="1" key="1">
    <citation type="submission" date="2020-05" db="EMBL/GenBank/DDBJ databases">
        <authorList>
            <person name="Chiriac C."/>
            <person name="Salcher M."/>
            <person name="Ghai R."/>
            <person name="Kavagutti S V."/>
        </authorList>
    </citation>
    <scope>NUCLEOTIDE SEQUENCE</scope>
</reference>
<dbReference type="EMBL" id="LR797200">
    <property type="protein sequence ID" value="CAB4194054.1"/>
    <property type="molecule type" value="Genomic_DNA"/>
</dbReference>
<evidence type="ECO:0000313" key="2">
    <source>
        <dbReference type="EMBL" id="CAB4189752.1"/>
    </source>
</evidence>